<dbReference type="RefSeq" id="WP_012675367.1">
    <property type="nucleotide sequence ID" value="NC_012440.1"/>
</dbReference>
<keyword evidence="5" id="KW-1185">Reference proteome</keyword>
<evidence type="ECO:0000313" key="5">
    <source>
        <dbReference type="Proteomes" id="UP000001366"/>
    </source>
</evidence>
<sequence length="415" mass="48300">MERKRFKILVESLTLSILFVLFGFVWNNDDPLFLNIGGNITYYIFVIILLTLYYGLLSGIVSMFVFGISAFFLYEQFPYETFFWYLLITFVLGEFFQYWNRRKERLEEENSFLKEKIEELGRNFFMLKISHDQIEKNYVLKPLSIRSVLRDIRMMILNKEVDLFKNFLMLISRFTNIDGGALYINEDNGFKKVAQIGKGAELNRDDPLVKQAFIDKTSTYLAVNRLEGDVKSEYLAVVPAVDINGNINGLLLITDMPFLSLNKDNLLTINVFLTYLFDEYNLAKGLEETVVKFPNIHLSFIKELRKLIHLKSKFGIESSIVVFFMLKQDFLDAAFTEIERGLRGFDISTRCSEVEKEKLIILLPFTGDVAAVEFVNRIKEKIEDIFGEEVEGKIKSRILTVENDLEQTLTKVKEL</sequence>
<feature type="coiled-coil region" evidence="1">
    <location>
        <begin position="96"/>
        <end position="123"/>
    </location>
</feature>
<dbReference type="OrthoDB" id="10055at2"/>
<dbReference type="InterPro" id="IPR031583">
    <property type="entry name" value="PelD_GGDEF"/>
</dbReference>
<dbReference type="PaxDb" id="123214-PERMA_1362"/>
<keyword evidence="2" id="KW-0472">Membrane</keyword>
<dbReference type="InterPro" id="IPR029016">
    <property type="entry name" value="GAF-like_dom_sf"/>
</dbReference>
<dbReference type="EMBL" id="CP001230">
    <property type="protein sequence ID" value="ACO03128.1"/>
    <property type="molecule type" value="Genomic_DNA"/>
</dbReference>
<evidence type="ECO:0000256" key="1">
    <source>
        <dbReference type="SAM" id="Coils"/>
    </source>
</evidence>
<reference evidence="4 5" key="1">
    <citation type="journal article" date="2009" name="J. Bacteriol.">
        <title>Complete and draft genome sequences of six members of the Aquificales.</title>
        <authorList>
            <person name="Reysenbach A.L."/>
            <person name="Hamamura N."/>
            <person name="Podar M."/>
            <person name="Griffiths E."/>
            <person name="Ferreira S."/>
            <person name="Hochstein R."/>
            <person name="Heidelberg J."/>
            <person name="Johnson J."/>
            <person name="Mead D."/>
            <person name="Pohorille A."/>
            <person name="Sarmiento M."/>
            <person name="Schweighofer K."/>
            <person name="Seshadri R."/>
            <person name="Voytek M.A."/>
        </authorList>
    </citation>
    <scope>NUCLEOTIDE SEQUENCE [LARGE SCALE GENOMIC DNA]</scope>
    <source>
        <strain evidence="5">DSM 14350 / EX-H1</strain>
    </source>
</reference>
<dbReference type="SUPFAM" id="SSF103473">
    <property type="entry name" value="MFS general substrate transporter"/>
    <property type="match status" value="1"/>
</dbReference>
<keyword evidence="2" id="KW-0812">Transmembrane</keyword>
<dbReference type="eggNOG" id="COG2203">
    <property type="taxonomic scope" value="Bacteria"/>
</dbReference>
<protein>
    <recommendedName>
        <fullName evidence="3">PelD GGDEF domain-containing protein</fullName>
    </recommendedName>
</protein>
<keyword evidence="2" id="KW-1133">Transmembrane helix</keyword>
<evidence type="ECO:0000313" key="4">
    <source>
        <dbReference type="EMBL" id="ACO03128.1"/>
    </source>
</evidence>
<dbReference type="Proteomes" id="UP000001366">
    <property type="component" value="Chromosome"/>
</dbReference>
<dbReference type="KEGG" id="pmx:PERMA_1362"/>
<dbReference type="HOGENOM" id="CLU_046136_1_0_0"/>
<feature type="transmembrane region" description="Helical" evidence="2">
    <location>
        <begin position="82"/>
        <end position="99"/>
    </location>
</feature>
<dbReference type="Gene3D" id="1.10.1760.20">
    <property type="match status" value="1"/>
</dbReference>
<feature type="transmembrane region" description="Helical" evidence="2">
    <location>
        <begin position="40"/>
        <end position="73"/>
    </location>
</feature>
<evidence type="ECO:0000256" key="2">
    <source>
        <dbReference type="SAM" id="Phobius"/>
    </source>
</evidence>
<accession>C0QR35</accession>
<proteinExistence type="predicted"/>
<dbReference type="InterPro" id="IPR038367">
    <property type="entry name" value="PelD_GGDEF_sf"/>
</dbReference>
<dbReference type="Gene3D" id="3.30.450.40">
    <property type="match status" value="1"/>
</dbReference>
<feature type="domain" description="PelD GGDEF" evidence="3">
    <location>
        <begin position="297"/>
        <end position="394"/>
    </location>
</feature>
<organism evidence="4 5">
    <name type="scientific">Persephonella marina (strain DSM 14350 / EX-H1)</name>
    <dbReference type="NCBI Taxonomy" id="123214"/>
    <lineage>
        <taxon>Bacteria</taxon>
        <taxon>Pseudomonadati</taxon>
        <taxon>Aquificota</taxon>
        <taxon>Aquificia</taxon>
        <taxon>Aquificales</taxon>
        <taxon>Hydrogenothermaceae</taxon>
        <taxon>Persephonella</taxon>
    </lineage>
</organism>
<name>C0QR35_PERMH</name>
<dbReference type="STRING" id="123214.PERMA_1362"/>
<dbReference type="Pfam" id="PF16963">
    <property type="entry name" value="PelD_GGDEF"/>
    <property type="match status" value="1"/>
</dbReference>
<dbReference type="Gene3D" id="3.30.70.2880">
    <property type="match status" value="1"/>
</dbReference>
<evidence type="ECO:0000259" key="3">
    <source>
        <dbReference type="Pfam" id="PF16963"/>
    </source>
</evidence>
<feature type="transmembrane region" description="Helical" evidence="2">
    <location>
        <begin position="12"/>
        <end position="28"/>
    </location>
</feature>
<gene>
    <name evidence="4" type="ordered locus">PERMA_1362</name>
</gene>
<dbReference type="InterPro" id="IPR036259">
    <property type="entry name" value="MFS_trans_sf"/>
</dbReference>
<dbReference type="AlphaFoldDB" id="C0QR35"/>
<keyword evidence="1" id="KW-0175">Coiled coil</keyword>